<evidence type="ECO:0000313" key="4">
    <source>
        <dbReference type="Proteomes" id="UP000537131"/>
    </source>
</evidence>
<keyword evidence="4" id="KW-1185">Reference proteome</keyword>
<dbReference type="InterPro" id="IPR051158">
    <property type="entry name" value="Metallophosphoesterase_sf"/>
</dbReference>
<reference evidence="3 4" key="2">
    <citation type="submission" date="2020-06" db="EMBL/GenBank/DDBJ databases">
        <title>Complete Genome Sequence of Clostridium muelleri sp. nov. P21T, an Acid-Alcohol Producing Acetogen Isolated from Old Hay.</title>
        <authorList>
            <person name="Duncan K.E."/>
            <person name="Tanner R.S."/>
        </authorList>
    </citation>
    <scope>NUCLEOTIDE SEQUENCE [LARGE SCALE GENOMIC DNA]</scope>
    <source>
        <strain evidence="3 4">P21</strain>
    </source>
</reference>
<evidence type="ECO:0000313" key="3">
    <source>
        <dbReference type="EMBL" id="NMM62228.1"/>
    </source>
</evidence>
<dbReference type="Proteomes" id="UP000537131">
    <property type="component" value="Unassembled WGS sequence"/>
</dbReference>
<proteinExistence type="predicted"/>
<feature type="domain" description="Calcineurin-like phosphoesterase" evidence="2">
    <location>
        <begin position="154"/>
        <end position="320"/>
    </location>
</feature>
<reference evidence="3 4" key="1">
    <citation type="submission" date="2020-04" db="EMBL/GenBank/DDBJ databases">
        <authorList>
            <person name="Doyle D.A."/>
        </authorList>
    </citation>
    <scope>NUCLEOTIDE SEQUENCE [LARGE SCALE GENOMIC DNA]</scope>
    <source>
        <strain evidence="3 4">P21</strain>
    </source>
</reference>
<name>A0A7Y0EF48_9CLOT</name>
<feature type="transmembrane region" description="Helical" evidence="1">
    <location>
        <begin position="109"/>
        <end position="129"/>
    </location>
</feature>
<gene>
    <name evidence="3" type="ORF">HBE96_05915</name>
</gene>
<dbReference type="InterPro" id="IPR029052">
    <property type="entry name" value="Metallo-depent_PP-like"/>
</dbReference>
<organism evidence="3 4">
    <name type="scientific">Clostridium muellerianum</name>
    <dbReference type="NCBI Taxonomy" id="2716538"/>
    <lineage>
        <taxon>Bacteria</taxon>
        <taxon>Bacillati</taxon>
        <taxon>Bacillota</taxon>
        <taxon>Clostridia</taxon>
        <taxon>Eubacteriales</taxon>
        <taxon>Clostridiaceae</taxon>
        <taxon>Clostridium</taxon>
    </lineage>
</organism>
<dbReference type="InterPro" id="IPR004843">
    <property type="entry name" value="Calcineurin-like_PHP"/>
</dbReference>
<evidence type="ECO:0000259" key="2">
    <source>
        <dbReference type="Pfam" id="PF00149"/>
    </source>
</evidence>
<comment type="caution">
    <text evidence="3">The sequence shown here is derived from an EMBL/GenBank/DDBJ whole genome shotgun (WGS) entry which is preliminary data.</text>
</comment>
<keyword evidence="1" id="KW-0472">Membrane</keyword>
<keyword evidence="1" id="KW-1133">Transmembrane helix</keyword>
<dbReference type="GO" id="GO:0016787">
    <property type="term" value="F:hydrolase activity"/>
    <property type="evidence" value="ECO:0007669"/>
    <property type="project" value="InterPro"/>
</dbReference>
<dbReference type="PANTHER" id="PTHR31302:SF0">
    <property type="entry name" value="TRANSMEMBRANE PROTEIN WITH METALLOPHOSPHOESTERASE DOMAIN"/>
    <property type="match status" value="1"/>
</dbReference>
<feature type="transmembrane region" description="Helical" evidence="1">
    <location>
        <begin position="39"/>
        <end position="58"/>
    </location>
</feature>
<feature type="transmembrane region" description="Helical" evidence="1">
    <location>
        <begin position="78"/>
        <end position="97"/>
    </location>
</feature>
<keyword evidence="1" id="KW-0812">Transmembrane</keyword>
<feature type="transmembrane region" description="Helical" evidence="1">
    <location>
        <begin position="6"/>
        <end position="32"/>
    </location>
</feature>
<protein>
    <submittedName>
        <fullName evidence="3">Metallophosphoesterase</fullName>
    </submittedName>
</protein>
<dbReference type="Gene3D" id="3.60.21.10">
    <property type="match status" value="1"/>
</dbReference>
<dbReference type="AlphaFoldDB" id="A0A7Y0EF48"/>
<dbReference type="EMBL" id="JABBNI010000011">
    <property type="protein sequence ID" value="NMM62228.1"/>
    <property type="molecule type" value="Genomic_DNA"/>
</dbReference>
<dbReference type="CDD" id="cd07385">
    <property type="entry name" value="MPP_YkuE_C"/>
    <property type="match status" value="1"/>
</dbReference>
<dbReference type="Pfam" id="PF00149">
    <property type="entry name" value="Metallophos"/>
    <property type="match status" value="1"/>
</dbReference>
<dbReference type="SUPFAM" id="SSF56300">
    <property type="entry name" value="Metallo-dependent phosphatases"/>
    <property type="match status" value="1"/>
</dbReference>
<accession>A0A7Y0EF48</accession>
<sequence length="380" mass="43398">MIFIVVILSVFIIYGLTNFIIAKEAMTWILAMWPSLSPFVFYIIYSICALSVVIVFFLPASFTIRKYITLFSYYWMGIYFYLLLAILISMIILFFCFRFGLVSPDFQRQAVLITGWIVFFIVSASLIYGRVNAEDIKLNSYEVEIQKKSEISELKIALISDIHLNAINNYDHFNKVVDKINSINPDILCFSGDIFDGDYYAAESPEKIQKLLMSIQVKYGIYACIGNHDAGKTYNQMIEFLEKSSVNVLYDNYINIDNKFVIAGRRDSSPIGDQGEVRSQIPSLGVQYKDLPIIVLDHQPSNIRECNSDIDLVLCGHTHRGQIFPINYITKAIFDVDYGYYKKDQNSPHVIVSSGVGTWGPPFRIGTDNEVVSINIFFNK</sequence>
<dbReference type="PANTHER" id="PTHR31302">
    <property type="entry name" value="TRANSMEMBRANE PROTEIN WITH METALLOPHOSPHOESTERASE DOMAIN-RELATED"/>
    <property type="match status" value="1"/>
</dbReference>
<evidence type="ECO:0000256" key="1">
    <source>
        <dbReference type="SAM" id="Phobius"/>
    </source>
</evidence>